<feature type="transmembrane region" description="Helical" evidence="1">
    <location>
        <begin position="45"/>
        <end position="62"/>
    </location>
</feature>
<proteinExistence type="predicted"/>
<keyword evidence="1" id="KW-0472">Membrane</keyword>
<gene>
    <name evidence="2" type="ORF">G4Z16_06055</name>
</gene>
<reference evidence="3" key="1">
    <citation type="submission" date="2020-02" db="EMBL/GenBank/DDBJ databases">
        <title>Streptomyces sp. ASO4wet.</title>
        <authorList>
            <person name="Risdian C."/>
            <person name="Landwehr W."/>
            <person name="Schupp P."/>
            <person name="Wink J."/>
        </authorList>
    </citation>
    <scope>NUCLEOTIDE SEQUENCE [LARGE SCALE GENOMIC DNA]</scope>
    <source>
        <strain evidence="3">ASO4wet</strain>
    </source>
</reference>
<dbReference type="KEGG" id="sbat:G4Z16_06055"/>
<dbReference type="EMBL" id="CP048882">
    <property type="protein sequence ID" value="QPP06035.1"/>
    <property type="molecule type" value="Genomic_DNA"/>
</dbReference>
<keyword evidence="3" id="KW-1185">Reference proteome</keyword>
<protein>
    <submittedName>
        <fullName evidence="2">DUF3040 domain-containing protein</fullName>
    </submittedName>
</protein>
<evidence type="ECO:0000313" key="2">
    <source>
        <dbReference type="EMBL" id="QPP06035.1"/>
    </source>
</evidence>
<dbReference type="Pfam" id="PF11239">
    <property type="entry name" value="DUF3040"/>
    <property type="match status" value="1"/>
</dbReference>
<accession>A0A7T1T470</accession>
<organism evidence="2 3">
    <name type="scientific">Streptomyces bathyalis</name>
    <dbReference type="NCBI Taxonomy" id="2710756"/>
    <lineage>
        <taxon>Bacteria</taxon>
        <taxon>Bacillati</taxon>
        <taxon>Actinomycetota</taxon>
        <taxon>Actinomycetes</taxon>
        <taxon>Kitasatosporales</taxon>
        <taxon>Streptomycetaceae</taxon>
        <taxon>Streptomyces</taxon>
    </lineage>
</organism>
<feature type="transmembrane region" description="Helical" evidence="1">
    <location>
        <begin position="68"/>
        <end position="85"/>
    </location>
</feature>
<evidence type="ECO:0000256" key="1">
    <source>
        <dbReference type="SAM" id="Phobius"/>
    </source>
</evidence>
<dbReference type="Proteomes" id="UP000595046">
    <property type="component" value="Chromosome"/>
</dbReference>
<dbReference type="RefSeq" id="WP_197349578.1">
    <property type="nucleotide sequence ID" value="NZ_CP048882.1"/>
</dbReference>
<dbReference type="InterPro" id="IPR021401">
    <property type="entry name" value="DUF3040"/>
</dbReference>
<keyword evidence="1" id="KW-0812">Transmembrane</keyword>
<dbReference type="AlphaFoldDB" id="A0A7T1T470"/>
<sequence length="96" mass="10363">MLSKREREQLAAMDAALTARDPRWTKQFTDIPPGPRTWSSVPARLTMLLLLSLVSVGIVSASPVVDTIIIIALITIPAAVLLVLARRDARPPSPAP</sequence>
<keyword evidence="1" id="KW-1133">Transmembrane helix</keyword>
<evidence type="ECO:0000313" key="3">
    <source>
        <dbReference type="Proteomes" id="UP000595046"/>
    </source>
</evidence>
<name>A0A7T1T470_9ACTN</name>